<dbReference type="Proteomes" id="UP000615446">
    <property type="component" value="Unassembled WGS sequence"/>
</dbReference>
<reference evidence="6" key="2">
    <citation type="submission" date="2019-10" db="EMBL/GenBank/DDBJ databases">
        <title>Conservation and host-specific expression of non-tandemly repeated heterogenous ribosome RNA gene in arbuscular mycorrhizal fungi.</title>
        <authorList>
            <person name="Maeda T."/>
            <person name="Kobayashi Y."/>
            <person name="Nakagawa T."/>
            <person name="Ezawa T."/>
            <person name="Yamaguchi K."/>
            <person name="Bino T."/>
            <person name="Nishimoto Y."/>
            <person name="Shigenobu S."/>
            <person name="Kawaguchi M."/>
        </authorList>
    </citation>
    <scope>NUCLEOTIDE SEQUENCE</scope>
    <source>
        <strain evidence="6">HR1</strain>
    </source>
</reference>
<organism evidence="5 7">
    <name type="scientific">Rhizophagus clarus</name>
    <dbReference type="NCBI Taxonomy" id="94130"/>
    <lineage>
        <taxon>Eukaryota</taxon>
        <taxon>Fungi</taxon>
        <taxon>Fungi incertae sedis</taxon>
        <taxon>Mucoromycota</taxon>
        <taxon>Glomeromycotina</taxon>
        <taxon>Glomeromycetes</taxon>
        <taxon>Glomerales</taxon>
        <taxon>Glomeraceae</taxon>
        <taxon>Rhizophagus</taxon>
    </lineage>
</organism>
<accession>A0A2Z6S9K9</accession>
<evidence type="ECO:0000256" key="2">
    <source>
        <dbReference type="ARBA" id="ARBA00019694"/>
    </source>
</evidence>
<dbReference type="Proteomes" id="UP000247702">
    <property type="component" value="Unassembled WGS sequence"/>
</dbReference>
<feature type="compositionally biased region" description="Low complexity" evidence="3">
    <location>
        <begin position="312"/>
        <end position="324"/>
    </location>
</feature>
<gene>
    <name evidence="6" type="ORF">RCL2_000484600</name>
    <name evidence="5" type="ORF">RclHR1_09170001</name>
</gene>
<proteinExistence type="inferred from homology"/>
<feature type="compositionally biased region" description="Polar residues" evidence="3">
    <location>
        <begin position="250"/>
        <end position="268"/>
    </location>
</feature>
<name>A0A2Z6S9K9_9GLOM</name>
<reference evidence="5 7" key="1">
    <citation type="submission" date="2017-11" db="EMBL/GenBank/DDBJ databases">
        <title>The genome of Rhizophagus clarus HR1 reveals common genetic basis of auxotrophy among arbuscular mycorrhizal fungi.</title>
        <authorList>
            <person name="Kobayashi Y."/>
        </authorList>
    </citation>
    <scope>NUCLEOTIDE SEQUENCE [LARGE SCALE GENOMIC DNA]</scope>
    <source>
        <strain evidence="5 7">HR1</strain>
    </source>
</reference>
<feature type="compositionally biased region" description="Low complexity" evidence="3">
    <location>
        <begin position="292"/>
        <end position="301"/>
    </location>
</feature>
<comment type="similarity">
    <text evidence="1">Belongs to the Mediator complex subunit 25 family.</text>
</comment>
<evidence type="ECO:0000313" key="5">
    <source>
        <dbReference type="EMBL" id="GBC09853.1"/>
    </source>
</evidence>
<dbReference type="AlphaFoldDB" id="A0A2Z6S9K9"/>
<dbReference type="STRING" id="94130.A0A2Z6S9K9"/>
<keyword evidence="7" id="KW-1185">Reference proteome</keyword>
<dbReference type="InterPro" id="IPR021419">
    <property type="entry name" value="Mediator_Med25_VWA"/>
</dbReference>
<evidence type="ECO:0000313" key="6">
    <source>
        <dbReference type="EMBL" id="GES77478.1"/>
    </source>
</evidence>
<feature type="region of interest" description="Disordered" evidence="3">
    <location>
        <begin position="387"/>
        <end position="412"/>
    </location>
</feature>
<dbReference type="EMBL" id="BEXD01004334">
    <property type="protein sequence ID" value="GBC09853.1"/>
    <property type="molecule type" value="Genomic_DNA"/>
</dbReference>
<evidence type="ECO:0000256" key="1">
    <source>
        <dbReference type="ARBA" id="ARBA00009102"/>
    </source>
</evidence>
<dbReference type="PANTHER" id="PTHR12433:SF11">
    <property type="entry name" value="MEDIATOR OF RNA POLYMERASE II TRANSCRIPTION SUBUNIT 25"/>
    <property type="match status" value="1"/>
</dbReference>
<dbReference type="EMBL" id="BLAL01000030">
    <property type="protein sequence ID" value="GES77478.1"/>
    <property type="molecule type" value="Genomic_DNA"/>
</dbReference>
<dbReference type="GO" id="GO:0045944">
    <property type="term" value="P:positive regulation of transcription by RNA polymerase II"/>
    <property type="evidence" value="ECO:0007669"/>
    <property type="project" value="TreeGrafter"/>
</dbReference>
<evidence type="ECO:0000259" key="4">
    <source>
        <dbReference type="Pfam" id="PF11265"/>
    </source>
</evidence>
<feature type="region of interest" description="Disordered" evidence="3">
    <location>
        <begin position="227"/>
        <end position="326"/>
    </location>
</feature>
<protein>
    <recommendedName>
        <fullName evidence="2">Mediator of RNA polymerase II transcription subunit 25</fullName>
    </recommendedName>
</protein>
<evidence type="ECO:0000256" key="3">
    <source>
        <dbReference type="SAM" id="MobiDB-lite"/>
    </source>
</evidence>
<sequence>MPQKINLVIVVLDGSYLLEEHFETIFEAYLEPILKHMKQQQIIIEKEDKEKKGEIEKNKITPKLKCGLIVFGNYEPISRSPVTTYYFEENLLQFEKLITGIEFEDGGMRENAVAEGLVAALEMFDAYNGQMKPETSDTTEIIRHCILISNSHPCPDLVHRNLDEKYDQYSMKKIVEEMKNQEIHLSLITPERNFTELEELVTEVNQGVEVHNATDVVNSSHIVKLAGFKPPFTHPKEVPIAQKRKREDSTSSTGTNDQQLSSAQSSGNEAKKVKLEQPQELIKDQPPITNNQLPGQQPQPLSIKKEQTPTIQNSSVQQSSNQQSDTNMITSTQATPRLQAPAVSSAATSNTNPIPPQVIQISPNVLAQTQQPIKITNQAVSNNVQMQSPAPAGTMSRPPQRPTFASQQPMPGSQIFARPQQNIPGNKLPYLHQQLHAQLASMPQEKRSQYIANITAQQLRNNPHLRNALAINNAQQISNQLLRQNTILQHELVASQQNLANALGRNQQLNLGLPLQNGTQINIGQQHFVTSAAPISEAVSTQALNGFVSSAALNVAATAQQLGAFNASTTPTSNSASAVGYTAASTSVGTINTQFGGNTSATSSVQLPASTMMNSITTAGMTGQTVNVTTGVIGQMATSINSGIRPGIPQKKISALWSGHIAWSANNQGQKRELTCQVSAFPAPTKKTAPLSQIDYMIQYWPEKMEISGINHAKDVINNANTNPNPKIVSFLPNPTNPTSQENNNTFGVLMRILEGRKMAAFVRFPNAPNPNGGIVLLTNGLANAPKLIGLLFLDTPLPTSALVLSQGQQIRPPQVTAQQLLQLQQQMLRSQQQQQQQQQPTMPIQATLQQNVLQQQKLVLQRQQQQQITSLTPNMQQILQQQQQQQQQQRQVIQSTVLQNPQLFRMLQTRTASSGNPGNPGNPVNPGLTQEQMMAMAILRSRQPSQQQPTQ</sequence>
<dbReference type="Pfam" id="PF11265">
    <property type="entry name" value="Med25_VWA"/>
    <property type="match status" value="1"/>
</dbReference>
<dbReference type="GO" id="GO:0016592">
    <property type="term" value="C:mediator complex"/>
    <property type="evidence" value="ECO:0007669"/>
    <property type="project" value="TreeGrafter"/>
</dbReference>
<dbReference type="OrthoDB" id="7690434at2759"/>
<dbReference type="PANTHER" id="PTHR12433">
    <property type="entry name" value="MEDIATOR OF RNA POLYMERASE II TRANSCRIPTION SUBUNIT 25"/>
    <property type="match status" value="1"/>
</dbReference>
<evidence type="ECO:0000313" key="7">
    <source>
        <dbReference type="Proteomes" id="UP000247702"/>
    </source>
</evidence>
<comment type="caution">
    <text evidence="5">The sequence shown here is derived from an EMBL/GenBank/DDBJ whole genome shotgun (WGS) entry which is preliminary data.</text>
</comment>
<feature type="domain" description="Mediator of RNA polymerase II transcription subunit 25 von Willebrand factor type A" evidence="4">
    <location>
        <begin position="5"/>
        <end position="227"/>
    </location>
</feature>
<feature type="compositionally biased region" description="Basic and acidic residues" evidence="3">
    <location>
        <begin position="269"/>
        <end position="283"/>
    </location>
</feature>
<dbReference type="GO" id="GO:0005667">
    <property type="term" value="C:transcription regulator complex"/>
    <property type="evidence" value="ECO:0007669"/>
    <property type="project" value="TreeGrafter"/>
</dbReference>